<keyword evidence="3" id="KW-1185">Reference proteome</keyword>
<organism evidence="2 3">
    <name type="scientific">Streptomyces nojiriensis</name>
    <dbReference type="NCBI Taxonomy" id="66374"/>
    <lineage>
        <taxon>Bacteria</taxon>
        <taxon>Bacillati</taxon>
        <taxon>Actinomycetota</taxon>
        <taxon>Actinomycetes</taxon>
        <taxon>Kitasatosporales</taxon>
        <taxon>Streptomycetaceae</taxon>
        <taxon>Streptomyces</taxon>
    </lineage>
</organism>
<protein>
    <submittedName>
        <fullName evidence="2">Uncharacterized protein</fullName>
    </submittedName>
</protein>
<dbReference type="EMBL" id="BNEC01000005">
    <property type="protein sequence ID" value="GHI71243.1"/>
    <property type="molecule type" value="Genomic_DNA"/>
</dbReference>
<dbReference type="Proteomes" id="UP000613974">
    <property type="component" value="Unassembled WGS sequence"/>
</dbReference>
<accession>A0ABQ3SSY8</accession>
<sequence length="83" mass="8969">MTNGAPARFRAYPRNGVQLFGCRQSVTAPPTPVHPHTGVRRGRSPVCMHGPIGSTRGDPGAGRRKRNVYSGVVRASLNRAFML</sequence>
<evidence type="ECO:0000313" key="2">
    <source>
        <dbReference type="EMBL" id="GHI71243.1"/>
    </source>
</evidence>
<proteinExistence type="predicted"/>
<evidence type="ECO:0000256" key="1">
    <source>
        <dbReference type="SAM" id="MobiDB-lite"/>
    </source>
</evidence>
<evidence type="ECO:0000313" key="3">
    <source>
        <dbReference type="Proteomes" id="UP000613974"/>
    </source>
</evidence>
<feature type="region of interest" description="Disordered" evidence="1">
    <location>
        <begin position="25"/>
        <end position="65"/>
    </location>
</feature>
<comment type="caution">
    <text evidence="2">The sequence shown here is derived from an EMBL/GenBank/DDBJ whole genome shotgun (WGS) entry which is preliminary data.</text>
</comment>
<name>A0ABQ3SSY8_9ACTN</name>
<reference evidence="3" key="1">
    <citation type="submission" date="2023-07" db="EMBL/GenBank/DDBJ databases">
        <title>Whole genome shotgun sequence of Streptomyces nojiriensis NBRC 13794.</title>
        <authorList>
            <person name="Komaki H."/>
            <person name="Tamura T."/>
        </authorList>
    </citation>
    <scope>NUCLEOTIDE SEQUENCE [LARGE SCALE GENOMIC DNA]</scope>
    <source>
        <strain evidence="3">NBRC 13794</strain>
    </source>
</reference>
<gene>
    <name evidence="2" type="ORF">Snoj_51610</name>
</gene>